<dbReference type="GO" id="GO:0140662">
    <property type="term" value="F:ATP-dependent protein folding chaperone"/>
    <property type="evidence" value="ECO:0007669"/>
    <property type="project" value="InterPro"/>
</dbReference>
<evidence type="ECO:0000313" key="3">
    <source>
        <dbReference type="EMBL" id="KAJ9554409.1"/>
    </source>
</evidence>
<evidence type="ECO:0000256" key="2">
    <source>
        <dbReference type="ARBA" id="ARBA00022840"/>
    </source>
</evidence>
<name>A0AA38T6L2_9ASTR</name>
<dbReference type="EMBL" id="JARYMX010000004">
    <property type="protein sequence ID" value="KAJ9554409.1"/>
    <property type="molecule type" value="Genomic_DNA"/>
</dbReference>
<dbReference type="Gene3D" id="3.30.420.40">
    <property type="match status" value="1"/>
</dbReference>
<organism evidence="3 4">
    <name type="scientific">Centaurea solstitialis</name>
    <name type="common">yellow star-thistle</name>
    <dbReference type="NCBI Taxonomy" id="347529"/>
    <lineage>
        <taxon>Eukaryota</taxon>
        <taxon>Viridiplantae</taxon>
        <taxon>Streptophyta</taxon>
        <taxon>Embryophyta</taxon>
        <taxon>Tracheophyta</taxon>
        <taxon>Spermatophyta</taxon>
        <taxon>Magnoliopsida</taxon>
        <taxon>eudicotyledons</taxon>
        <taxon>Gunneridae</taxon>
        <taxon>Pentapetalae</taxon>
        <taxon>asterids</taxon>
        <taxon>campanulids</taxon>
        <taxon>Asterales</taxon>
        <taxon>Asteraceae</taxon>
        <taxon>Carduoideae</taxon>
        <taxon>Cardueae</taxon>
        <taxon>Centaureinae</taxon>
        <taxon>Centaurea</taxon>
    </lineage>
</organism>
<dbReference type="Proteomes" id="UP001172457">
    <property type="component" value="Chromosome 4"/>
</dbReference>
<protein>
    <submittedName>
        <fullName evidence="3">Uncharacterized protein</fullName>
    </submittedName>
</protein>
<dbReference type="AlphaFoldDB" id="A0AA38T6L2"/>
<dbReference type="SUPFAM" id="SSF53067">
    <property type="entry name" value="Actin-like ATPase domain"/>
    <property type="match status" value="1"/>
</dbReference>
<dbReference type="InterPro" id="IPR043129">
    <property type="entry name" value="ATPase_NBD"/>
</dbReference>
<sequence>MIRCINTVEKCLSYARIERTSVNEVILTGGSTRYPKCNSCLCNFSMGERYPKGYPLRRLLYKVQPLWLHG</sequence>
<reference evidence="3" key="1">
    <citation type="submission" date="2023-03" db="EMBL/GenBank/DDBJ databases">
        <title>Chromosome-scale reference genome and RAD-based genetic map of yellow starthistle (Centaurea solstitialis) reveal putative structural variation and QTLs associated with invader traits.</title>
        <authorList>
            <person name="Reatini B."/>
            <person name="Cang F.A."/>
            <person name="Jiang Q."/>
            <person name="Mckibben M.T.W."/>
            <person name="Barker M.S."/>
            <person name="Rieseberg L.H."/>
            <person name="Dlugosch K.M."/>
        </authorList>
    </citation>
    <scope>NUCLEOTIDE SEQUENCE</scope>
    <source>
        <strain evidence="3">CAN-66</strain>
        <tissue evidence="3">Leaf</tissue>
    </source>
</reference>
<keyword evidence="4" id="KW-1185">Reference proteome</keyword>
<keyword evidence="2" id="KW-0067">ATP-binding</keyword>
<accession>A0AA38T6L2</accession>
<dbReference type="Pfam" id="PF00012">
    <property type="entry name" value="HSP70"/>
    <property type="match status" value="1"/>
</dbReference>
<evidence type="ECO:0000256" key="1">
    <source>
        <dbReference type="ARBA" id="ARBA00022741"/>
    </source>
</evidence>
<comment type="caution">
    <text evidence="3">The sequence shown here is derived from an EMBL/GenBank/DDBJ whole genome shotgun (WGS) entry which is preliminary data.</text>
</comment>
<dbReference type="GO" id="GO:0005524">
    <property type="term" value="F:ATP binding"/>
    <property type="evidence" value="ECO:0007669"/>
    <property type="project" value="UniProtKB-KW"/>
</dbReference>
<gene>
    <name evidence="3" type="ORF">OSB04_018454</name>
</gene>
<dbReference type="InterPro" id="IPR013126">
    <property type="entry name" value="Hsp_70_fam"/>
</dbReference>
<evidence type="ECO:0000313" key="4">
    <source>
        <dbReference type="Proteomes" id="UP001172457"/>
    </source>
</evidence>
<proteinExistence type="predicted"/>
<keyword evidence="1" id="KW-0547">Nucleotide-binding</keyword>